<sequence length="276" mass="29762">MGESGEWKILADGGGSDAVVLAVDFDTTGRPEARFSDLVANLTTDLAVWESIPPAAEAAAEWSGKQYIDHWARAVEQERPRVHAVMGYCAGSVFAATLAERVAELQGSDPLLLLFDPEITVAQTLLWQFHKIVGFMSSVLPAHDIEAAREAGRRCYDTSPQVGPLKQGLTRLVREVGEPAFTRAGLDRTRREELFEAFGSFMGYLAAAGDLDPFERWRSATAISSSSPASGLNGIRAAGVGADRISVGRELTFDVEHATMLADQKIAATVSDLLRP</sequence>
<dbReference type="AlphaFoldDB" id="A0A2I0SD64"/>
<evidence type="ECO:0000313" key="1">
    <source>
        <dbReference type="EMBL" id="PKT67863.1"/>
    </source>
</evidence>
<dbReference type="ESTHER" id="9actn-a0a2i0sd64">
    <property type="family name" value="Dieckmann_Cyclase"/>
</dbReference>
<dbReference type="RefSeq" id="WP_103554186.1">
    <property type="nucleotide sequence ID" value="NZ_JBHJSK010000047.1"/>
</dbReference>
<gene>
    <name evidence="1" type="ORF">CW362_38150</name>
</gene>
<proteinExistence type="predicted"/>
<dbReference type="EMBL" id="PJOS01000142">
    <property type="protein sequence ID" value="PKT67863.1"/>
    <property type="molecule type" value="Genomic_DNA"/>
</dbReference>
<name>A0A2I0SD64_9ACTN</name>
<keyword evidence="2" id="KW-1185">Reference proteome</keyword>
<protein>
    <recommendedName>
        <fullName evidence="3">Thioesterase domain-containing protein</fullName>
    </recommendedName>
</protein>
<dbReference type="Proteomes" id="UP000236178">
    <property type="component" value="Unassembled WGS sequence"/>
</dbReference>
<accession>A0A2I0SD64</accession>
<organism evidence="1 2">
    <name type="scientific">Streptomyces populi</name>
    <dbReference type="NCBI Taxonomy" id="2058924"/>
    <lineage>
        <taxon>Bacteria</taxon>
        <taxon>Bacillati</taxon>
        <taxon>Actinomycetota</taxon>
        <taxon>Actinomycetes</taxon>
        <taxon>Kitasatosporales</taxon>
        <taxon>Streptomycetaceae</taxon>
        <taxon>Streptomyces</taxon>
    </lineage>
</organism>
<reference evidence="1 2" key="1">
    <citation type="submission" date="2017-12" db="EMBL/GenBank/DDBJ databases">
        <title>Streptomyces populusis sp. nov., a novel endophytic actinobacterium isolated from stems of Populus adenopoda Maxim.</title>
        <authorList>
            <person name="Wang Z."/>
        </authorList>
    </citation>
    <scope>NUCLEOTIDE SEQUENCE [LARGE SCALE GENOMIC DNA]</scope>
    <source>
        <strain evidence="1 2">A249</strain>
    </source>
</reference>
<evidence type="ECO:0008006" key="3">
    <source>
        <dbReference type="Google" id="ProtNLM"/>
    </source>
</evidence>
<dbReference type="OrthoDB" id="3601157at2"/>
<evidence type="ECO:0000313" key="2">
    <source>
        <dbReference type="Proteomes" id="UP000236178"/>
    </source>
</evidence>
<comment type="caution">
    <text evidence="1">The sequence shown here is derived from an EMBL/GenBank/DDBJ whole genome shotgun (WGS) entry which is preliminary data.</text>
</comment>